<gene>
    <name evidence="2" type="ORF">J2X21_005416</name>
</gene>
<dbReference type="InterPro" id="IPR005625">
    <property type="entry name" value="PepSY-ass_TM"/>
</dbReference>
<organism evidence="2 3">
    <name type="scientific">Roseateles asaccharophilus</name>
    <dbReference type="NCBI Taxonomy" id="582607"/>
    <lineage>
        <taxon>Bacteria</taxon>
        <taxon>Pseudomonadati</taxon>
        <taxon>Pseudomonadota</taxon>
        <taxon>Betaproteobacteria</taxon>
        <taxon>Burkholderiales</taxon>
        <taxon>Sphaerotilaceae</taxon>
        <taxon>Roseateles</taxon>
    </lineage>
</organism>
<keyword evidence="1" id="KW-0812">Transmembrane</keyword>
<feature type="transmembrane region" description="Helical" evidence="1">
    <location>
        <begin position="204"/>
        <end position="224"/>
    </location>
</feature>
<feature type="transmembrane region" description="Helical" evidence="1">
    <location>
        <begin position="12"/>
        <end position="32"/>
    </location>
</feature>
<evidence type="ECO:0000313" key="2">
    <source>
        <dbReference type="EMBL" id="MDR7336242.1"/>
    </source>
</evidence>
<accession>A0ABU2AGB1</accession>
<evidence type="ECO:0000313" key="3">
    <source>
        <dbReference type="Proteomes" id="UP001180825"/>
    </source>
</evidence>
<dbReference type="Pfam" id="PF03929">
    <property type="entry name" value="PepSY_TM"/>
    <property type="match status" value="1"/>
</dbReference>
<dbReference type="Proteomes" id="UP001180825">
    <property type="component" value="Unassembled WGS sequence"/>
</dbReference>
<dbReference type="EMBL" id="JAVDXV010000015">
    <property type="protein sequence ID" value="MDR7336242.1"/>
    <property type="molecule type" value="Genomic_DNA"/>
</dbReference>
<proteinExistence type="predicted"/>
<keyword evidence="1" id="KW-0472">Membrane</keyword>
<evidence type="ECO:0008006" key="4">
    <source>
        <dbReference type="Google" id="ProtNLM"/>
    </source>
</evidence>
<dbReference type="RefSeq" id="WP_310333241.1">
    <property type="nucleotide sequence ID" value="NZ_JAVDXV010000015.1"/>
</dbReference>
<comment type="caution">
    <text evidence="2">The sequence shown here is derived from an EMBL/GenBank/DDBJ whole genome shotgun (WGS) entry which is preliminary data.</text>
</comment>
<protein>
    <recommendedName>
        <fullName evidence="4">PepSY-associated transmembrane protein</fullName>
    </recommendedName>
</protein>
<evidence type="ECO:0000256" key="1">
    <source>
        <dbReference type="SAM" id="Phobius"/>
    </source>
</evidence>
<keyword evidence="3" id="KW-1185">Reference proteome</keyword>
<sequence length="230" mass="26109">MNLPFWVRRAHKWIGLVIGVQALLWMLSGLYMTAISIDVIHGDHLAHVADAPLDGGSERLDVEQLAQIRPGFESLKLKKFLGQEVYELRAGGMTSLVDARTGALLSPLPREQIVARAKDIYQGEAEIREVTWITQAPQEVGKRPVPMWAVRFDDSANSTLYFSPDTGDLLARRHELWRWFDFLWMLHIMDYDARSDVNNTLLRVASGVGVLFALSGAWLVFYSFRRRAQA</sequence>
<name>A0ABU2AGB1_9BURK</name>
<keyword evidence="1" id="KW-1133">Transmembrane helix</keyword>
<reference evidence="2 3" key="1">
    <citation type="submission" date="2023-07" db="EMBL/GenBank/DDBJ databases">
        <title>Sorghum-associated microbial communities from plants grown in Nebraska, USA.</title>
        <authorList>
            <person name="Schachtman D."/>
        </authorList>
    </citation>
    <scope>NUCLEOTIDE SEQUENCE [LARGE SCALE GENOMIC DNA]</scope>
    <source>
        <strain evidence="2 3">BE316</strain>
    </source>
</reference>